<dbReference type="InterPro" id="IPR023389">
    <property type="entry name" value="DOPA-like_sf"/>
</dbReference>
<feature type="region of interest" description="Disordered" evidence="1">
    <location>
        <begin position="1"/>
        <end position="25"/>
    </location>
</feature>
<evidence type="ECO:0000313" key="3">
    <source>
        <dbReference type="Proteomes" id="UP000319731"/>
    </source>
</evidence>
<name>A0A507BNH7_9FUNG</name>
<feature type="compositionally biased region" description="Basic and acidic residues" evidence="1">
    <location>
        <begin position="1"/>
        <end position="12"/>
    </location>
</feature>
<dbReference type="RefSeq" id="XP_031022567.1">
    <property type="nucleotide sequence ID" value="XM_031171475.1"/>
</dbReference>
<reference evidence="2 3" key="1">
    <citation type="journal article" date="2019" name="Sci. Rep.">
        <title>Comparative genomics of chytrid fungi reveal insights into the obligate biotrophic and pathogenic lifestyle of Synchytrium endobioticum.</title>
        <authorList>
            <person name="van de Vossenberg B.T.L.H."/>
            <person name="Warris S."/>
            <person name="Nguyen H.D.T."/>
            <person name="van Gent-Pelzer M.P.E."/>
            <person name="Joly D.L."/>
            <person name="van de Geest H.C."/>
            <person name="Bonants P.J.M."/>
            <person name="Smith D.S."/>
            <person name="Levesque C.A."/>
            <person name="van der Lee T.A.J."/>
        </authorList>
    </citation>
    <scope>NUCLEOTIDE SEQUENCE [LARGE SCALE GENOMIC DNA]</scope>
    <source>
        <strain evidence="2 3">JEL517</strain>
    </source>
</reference>
<evidence type="ECO:0000313" key="2">
    <source>
        <dbReference type="EMBL" id="TPX31037.1"/>
    </source>
</evidence>
<dbReference type="PANTHER" id="PTHR36423:SF2">
    <property type="entry name" value="AFR070WP"/>
    <property type="match status" value="1"/>
</dbReference>
<organism evidence="2 3">
    <name type="scientific">Synchytrium microbalum</name>
    <dbReference type="NCBI Taxonomy" id="1806994"/>
    <lineage>
        <taxon>Eukaryota</taxon>
        <taxon>Fungi</taxon>
        <taxon>Fungi incertae sedis</taxon>
        <taxon>Chytridiomycota</taxon>
        <taxon>Chytridiomycota incertae sedis</taxon>
        <taxon>Chytridiomycetes</taxon>
        <taxon>Synchytriales</taxon>
        <taxon>Synchytriaceae</taxon>
        <taxon>Synchytrium</taxon>
    </lineage>
</organism>
<gene>
    <name evidence="2" type="ORF">SmJEL517_g05549</name>
</gene>
<dbReference type="SUPFAM" id="SSF143410">
    <property type="entry name" value="DOPA-like"/>
    <property type="match status" value="1"/>
</dbReference>
<dbReference type="Proteomes" id="UP000319731">
    <property type="component" value="Unassembled WGS sequence"/>
</dbReference>
<dbReference type="GeneID" id="42006772"/>
<dbReference type="Gene3D" id="3.30.70.1240">
    <property type="entry name" value="DOPA-like domains"/>
    <property type="match status" value="1"/>
</dbReference>
<keyword evidence="3" id="KW-1185">Reference proteome</keyword>
<sequence>MTLPYKKTDHGDLINPPRADGVERSPFYEKFPPPIRNMPQGNGFDFHVYFWQNNAKSVKSIIKLHDDFRREFPEIRVYMIHSKPVGPHTVGMFEINTFSPLETGVVFSWMVVNRGEHSVLIHPHTDDPVHEHSVLATWMGQPVPIDLEMLATFEELMKSGKSRPEIGEILAKRTEDLNASLDSLKL</sequence>
<dbReference type="OrthoDB" id="9970095at2759"/>
<dbReference type="PANTHER" id="PTHR36423">
    <property type="entry name" value="AFR070WP"/>
    <property type="match status" value="1"/>
</dbReference>
<comment type="caution">
    <text evidence="2">The sequence shown here is derived from an EMBL/GenBank/DDBJ whole genome shotgun (WGS) entry which is preliminary data.</text>
</comment>
<evidence type="ECO:0008006" key="4">
    <source>
        <dbReference type="Google" id="ProtNLM"/>
    </source>
</evidence>
<dbReference type="InterPro" id="IPR014980">
    <property type="entry name" value="DOPA_dioxygen"/>
</dbReference>
<dbReference type="AlphaFoldDB" id="A0A507BNH7"/>
<protein>
    <recommendedName>
        <fullName evidence="4">DOPA 4,5-dioxygenase</fullName>
    </recommendedName>
</protein>
<accession>A0A507BNH7</accession>
<evidence type="ECO:0000256" key="1">
    <source>
        <dbReference type="SAM" id="MobiDB-lite"/>
    </source>
</evidence>
<dbReference type="Pfam" id="PF08883">
    <property type="entry name" value="DOPA_dioxygen"/>
    <property type="match status" value="1"/>
</dbReference>
<proteinExistence type="predicted"/>
<dbReference type="EMBL" id="QEAO01000052">
    <property type="protein sequence ID" value="TPX31037.1"/>
    <property type="molecule type" value="Genomic_DNA"/>
</dbReference>